<evidence type="ECO:0000313" key="3">
    <source>
        <dbReference type="Proteomes" id="UP001055868"/>
    </source>
</evidence>
<dbReference type="PANTHER" id="PTHR24094">
    <property type="entry name" value="SECRETED PROTEIN"/>
    <property type="match status" value="1"/>
</dbReference>
<feature type="domain" description="GmrSD restriction endonucleases C-terminal" evidence="1">
    <location>
        <begin position="108"/>
        <end position="240"/>
    </location>
</feature>
<keyword evidence="3" id="KW-1185">Reference proteome</keyword>
<dbReference type="InterPro" id="IPR011089">
    <property type="entry name" value="GmrSD_C"/>
</dbReference>
<proteinExistence type="predicted"/>
<protein>
    <submittedName>
        <fullName evidence="2">HNH endonuclease family protein</fullName>
    </submittedName>
</protein>
<reference evidence="2" key="1">
    <citation type="submission" date="2022-05" db="EMBL/GenBank/DDBJ databases">
        <title>Genomic analysis of Brachybacterium sp. CBA3104.</title>
        <authorList>
            <person name="Roh S.W."/>
            <person name="Kim Y.B."/>
            <person name="Kim Y."/>
        </authorList>
    </citation>
    <scope>NUCLEOTIDE SEQUENCE</scope>
    <source>
        <strain evidence="2">CBA3104</strain>
    </source>
</reference>
<keyword evidence="2" id="KW-0378">Hydrolase</keyword>
<keyword evidence="2" id="KW-0255">Endonuclease</keyword>
<keyword evidence="2" id="KW-0540">Nuclease</keyword>
<evidence type="ECO:0000313" key="2">
    <source>
        <dbReference type="EMBL" id="UQN30583.1"/>
    </source>
</evidence>
<dbReference type="Pfam" id="PF07510">
    <property type="entry name" value="GmrSD_C"/>
    <property type="match status" value="1"/>
</dbReference>
<dbReference type="RefSeq" id="WP_239201755.1">
    <property type="nucleotide sequence ID" value="NZ_CP097218.1"/>
</dbReference>
<evidence type="ECO:0000259" key="1">
    <source>
        <dbReference type="Pfam" id="PF07510"/>
    </source>
</evidence>
<dbReference type="EMBL" id="CP097218">
    <property type="protein sequence ID" value="UQN30583.1"/>
    <property type="molecule type" value="Genomic_DNA"/>
</dbReference>
<name>A0ABY4N7P4_9MICO</name>
<dbReference type="Proteomes" id="UP001055868">
    <property type="component" value="Chromosome"/>
</dbReference>
<accession>A0ABY4N7P4</accession>
<dbReference type="GO" id="GO:0004519">
    <property type="term" value="F:endonuclease activity"/>
    <property type="evidence" value="ECO:0007669"/>
    <property type="project" value="UniProtKB-KW"/>
</dbReference>
<gene>
    <name evidence="2" type="ORF">M4486_04520</name>
</gene>
<organism evidence="2 3">
    <name type="scientific">Brachybacterium kimchii</name>
    <dbReference type="NCBI Taxonomy" id="2942909"/>
    <lineage>
        <taxon>Bacteria</taxon>
        <taxon>Bacillati</taxon>
        <taxon>Actinomycetota</taxon>
        <taxon>Actinomycetes</taxon>
        <taxon>Micrococcales</taxon>
        <taxon>Dermabacteraceae</taxon>
        <taxon>Brachybacterium</taxon>
    </lineage>
</organism>
<sequence length="255" mass="28167">MSNKKQHPRLARTRTLLLLAGGIVVLFLLYTHHRAEVHEVIERIREGLPAPARAEEVQHSEWLDAGPAVIDPQELAGLDVERQDRSADDYERSAFGARWADVDGNSCDTRSDILARDLVDVTYEDGSHCEVSAGTLHDPYTGKTIGGDLSKTVQIDHVVSLGSAWYSGASGWSAEKRERFANDPANLVAVDASTNMSKSDDSISEWYGAWDAPSDRAQCRYAAQYVHVVATYELSVTRDDYALLKSLETSCKDRA</sequence>
<dbReference type="PANTHER" id="PTHR24094:SF15">
    <property type="entry name" value="AMP-DEPENDENT SYNTHETASE_LIGASE DOMAIN-CONTAINING PROTEIN-RELATED"/>
    <property type="match status" value="1"/>
</dbReference>